<feature type="non-terminal residue" evidence="1">
    <location>
        <position position="1"/>
    </location>
</feature>
<sequence>TLRDLHSYPVCIRWALQWCACSPEQLCLISRSCSSVQTFAVWLTSVHGSPQTTLPLASASDTTPRTRDFHPLDLFQKRFRLKNFYYIYHSRHTQHLQKIGGSVVKCSFVLRIKFCGGRQFGASKSPTSCSCKPLVFMQD</sequence>
<name>A0A1G6N5J8_9BACT</name>
<protein>
    <submittedName>
        <fullName evidence="1">Uncharacterized protein</fullName>
    </submittedName>
</protein>
<gene>
    <name evidence="1" type="ORF">SAMN05216323_10412</name>
</gene>
<organism evidence="1 2">
    <name type="scientific">Williamwhitmania taraxaci</name>
    <dbReference type="NCBI Taxonomy" id="1640674"/>
    <lineage>
        <taxon>Bacteria</taxon>
        <taxon>Pseudomonadati</taxon>
        <taxon>Bacteroidota</taxon>
        <taxon>Bacteroidia</taxon>
        <taxon>Bacteroidales</taxon>
        <taxon>Williamwhitmaniaceae</taxon>
        <taxon>Williamwhitmania</taxon>
    </lineage>
</organism>
<reference evidence="1 2" key="1">
    <citation type="submission" date="2016-09" db="EMBL/GenBank/DDBJ databases">
        <authorList>
            <person name="Capua I."/>
            <person name="De Benedictis P."/>
            <person name="Joannis T."/>
            <person name="Lombin L.H."/>
            <person name="Cattoli G."/>
        </authorList>
    </citation>
    <scope>NUCLEOTIDE SEQUENCE [LARGE SCALE GENOMIC DNA]</scope>
    <source>
        <strain evidence="1 2">A7P-90m</strain>
    </source>
</reference>
<evidence type="ECO:0000313" key="1">
    <source>
        <dbReference type="EMBL" id="SDC63113.1"/>
    </source>
</evidence>
<dbReference type="Proteomes" id="UP000199452">
    <property type="component" value="Unassembled WGS sequence"/>
</dbReference>
<accession>A0A1G6N5J8</accession>
<dbReference type="AlphaFoldDB" id="A0A1G6N5J8"/>
<evidence type="ECO:0000313" key="2">
    <source>
        <dbReference type="Proteomes" id="UP000199452"/>
    </source>
</evidence>
<proteinExistence type="predicted"/>
<keyword evidence="2" id="KW-1185">Reference proteome</keyword>
<dbReference type="EMBL" id="FMYP01000041">
    <property type="protein sequence ID" value="SDC63113.1"/>
    <property type="molecule type" value="Genomic_DNA"/>
</dbReference>